<dbReference type="GeneID" id="37056798"/>
<dbReference type="OrthoDB" id="2426273at2759"/>
<dbReference type="Proteomes" id="UP000246171">
    <property type="component" value="Unassembled WGS sequence"/>
</dbReference>
<keyword evidence="2" id="KW-1185">Reference proteome</keyword>
<dbReference type="EMBL" id="MSFU01000019">
    <property type="protein sequence ID" value="PWY68842.1"/>
    <property type="molecule type" value="Genomic_DNA"/>
</dbReference>
<name>A0A317V7M8_ASPEC</name>
<reference evidence="1" key="1">
    <citation type="submission" date="2016-12" db="EMBL/GenBank/DDBJ databases">
        <title>The genomes of Aspergillus section Nigri reveals drivers in fungal speciation.</title>
        <authorList>
            <consortium name="DOE Joint Genome Institute"/>
            <person name="Vesth T.C."/>
            <person name="Nybo J."/>
            <person name="Theobald S."/>
            <person name="Brandl J."/>
            <person name="Frisvad J.C."/>
            <person name="Nielsen K.F."/>
            <person name="Lyhne E.K."/>
            <person name="Kogle M.E."/>
            <person name="Kuo A."/>
            <person name="Riley R."/>
            <person name="Clum A."/>
            <person name="Nolan M."/>
            <person name="Lipzen A."/>
            <person name="Salamov A."/>
            <person name="Henrissat B."/>
            <person name="Wiebenga A."/>
            <person name="De vries R.P."/>
            <person name="Grigoriev I.V."/>
            <person name="Mortensen U.H."/>
            <person name="Andersen M.R."/>
            <person name="Baker S.E."/>
        </authorList>
    </citation>
    <scope>NUCLEOTIDE SEQUENCE</scope>
    <source>
        <strain evidence="1">CBS 122712</strain>
    </source>
</reference>
<sequence>MSLIQVTEFYNSEPNACLGICPIRRDEKPLEISGSYASSWPMDHLPSILSSMRASPQVPYLDYQPRYDGSGFDAFPSRCGIDTDKLQRGDLGAHTVDSIMPFLQEWLFFGLLQEVFEVAHVSFRREDSVAKATAIPGQQRISTANLPKYLWSWTANTVWARDTFGEFDHQKRRVAEVLKLSNLCLNAVIRLQAAHRGTEPATGPVLLSIAIVGEALDVERDTVFISQREEFYGTLTWELPEFGRKLLMEAGYCTGEVKALRRDFPSVSSLYYLATWDRSTSKANHSQCAETCLARQVDEKTYATKHTGEGCSCLHLPIDMTAIFKIVDQRDDFTAEYTDDVDIYCRSTSKHVVYHYHGELHLPHHVSAPSSTRHWTQLYDHHPFLTKHSVKLGNPDEGVRDQIRLTHPEADRDYIDSPYQSLFIAVKAALALANTDAFTQVFSICGIHEEHCQGPFPPVEKVMVENRSSVYHFHARGNLSQRLVIIPEILLDGVFTEPDDVDTQRQQSALNDRATTACLKGFPLAVTLMYRQSLLGRSLGTHSLPRLREQQLILKIDALVKAVWTHELVSR</sequence>
<dbReference type="AlphaFoldDB" id="A0A317V7M8"/>
<accession>A0A317V7M8</accession>
<dbReference type="RefSeq" id="XP_025386215.1">
    <property type="nucleotide sequence ID" value="XM_025534836.1"/>
</dbReference>
<evidence type="ECO:0000313" key="1">
    <source>
        <dbReference type="EMBL" id="PWY68842.1"/>
    </source>
</evidence>
<protein>
    <recommendedName>
        <fullName evidence="3">Heterokaryon incompatibility domain-containing protein</fullName>
    </recommendedName>
</protein>
<dbReference type="PANTHER" id="PTHR39596:SF3">
    <property type="entry name" value="HETEROKARYON INCOMPATIBILITY DOMAIN-CONTAINING PROTEIN"/>
    <property type="match status" value="1"/>
</dbReference>
<evidence type="ECO:0000313" key="2">
    <source>
        <dbReference type="Proteomes" id="UP000246171"/>
    </source>
</evidence>
<gene>
    <name evidence="1" type="ORF">BO83DRAFT_418724</name>
</gene>
<dbReference type="PANTHER" id="PTHR39596">
    <property type="match status" value="1"/>
</dbReference>
<dbReference type="VEuPathDB" id="FungiDB:BO83DRAFT_418724"/>
<organism evidence="1 2">
    <name type="scientific">Aspergillus eucalypticola (strain CBS 122712 / IBT 29274)</name>
    <dbReference type="NCBI Taxonomy" id="1448314"/>
    <lineage>
        <taxon>Eukaryota</taxon>
        <taxon>Fungi</taxon>
        <taxon>Dikarya</taxon>
        <taxon>Ascomycota</taxon>
        <taxon>Pezizomycotina</taxon>
        <taxon>Eurotiomycetes</taxon>
        <taxon>Eurotiomycetidae</taxon>
        <taxon>Eurotiales</taxon>
        <taxon>Aspergillaceae</taxon>
        <taxon>Aspergillus</taxon>
        <taxon>Aspergillus subgen. Circumdati</taxon>
    </lineage>
</organism>
<proteinExistence type="predicted"/>
<evidence type="ECO:0008006" key="3">
    <source>
        <dbReference type="Google" id="ProtNLM"/>
    </source>
</evidence>
<comment type="caution">
    <text evidence="1">The sequence shown here is derived from an EMBL/GenBank/DDBJ whole genome shotgun (WGS) entry which is preliminary data.</text>
</comment>